<sequence>MFYRNPLLLCSALLYVSTAQAANLQFMGRSVASEMTETEVASFKTTIGSALNDAPDQQTIHWQSPDSPLQGRIKVKYSYENSGTECRKAILDLRNDEQRRDFFHVDVCNNAGKWQVTETAASQFSKDDWTSLGEAFAKAADSLPNDQTAEWERSGHQARITPLSSPVDDSHCRLMSIELTDSKDAHAQGVYTFCKEQGQWRRKAR</sequence>
<proteinExistence type="predicted"/>
<keyword evidence="1" id="KW-0732">Signal</keyword>
<dbReference type="RefSeq" id="WP_302711224.1">
    <property type="nucleotide sequence ID" value="NZ_JAULRT010000032.1"/>
</dbReference>
<comment type="caution">
    <text evidence="2">The sequence shown here is derived from an EMBL/GenBank/DDBJ whole genome shotgun (WGS) entry which is preliminary data.</text>
</comment>
<evidence type="ECO:0000313" key="2">
    <source>
        <dbReference type="EMBL" id="MDO3381098.1"/>
    </source>
</evidence>
<dbReference type="EMBL" id="JAULRT010000032">
    <property type="protein sequence ID" value="MDO3381098.1"/>
    <property type="molecule type" value="Genomic_DNA"/>
</dbReference>
<evidence type="ECO:0000313" key="3">
    <source>
        <dbReference type="Proteomes" id="UP001168380"/>
    </source>
</evidence>
<feature type="chain" id="PRO_5047178171" description="Surface antigen domain-containing protein" evidence="1">
    <location>
        <begin position="22"/>
        <end position="205"/>
    </location>
</feature>
<organism evidence="2 3">
    <name type="scientific">Gilvimarinus algae</name>
    <dbReference type="NCBI Taxonomy" id="3058037"/>
    <lineage>
        <taxon>Bacteria</taxon>
        <taxon>Pseudomonadati</taxon>
        <taxon>Pseudomonadota</taxon>
        <taxon>Gammaproteobacteria</taxon>
        <taxon>Cellvibrionales</taxon>
        <taxon>Cellvibrionaceae</taxon>
        <taxon>Gilvimarinus</taxon>
    </lineage>
</organism>
<protein>
    <recommendedName>
        <fullName evidence="4">Surface antigen domain-containing protein</fullName>
    </recommendedName>
</protein>
<gene>
    <name evidence="2" type="ORF">QWI16_02865</name>
</gene>
<accession>A0ABT8TCJ8</accession>
<evidence type="ECO:0000256" key="1">
    <source>
        <dbReference type="SAM" id="SignalP"/>
    </source>
</evidence>
<name>A0ABT8TCJ8_9GAMM</name>
<keyword evidence="3" id="KW-1185">Reference proteome</keyword>
<feature type="signal peptide" evidence="1">
    <location>
        <begin position="1"/>
        <end position="21"/>
    </location>
</feature>
<evidence type="ECO:0008006" key="4">
    <source>
        <dbReference type="Google" id="ProtNLM"/>
    </source>
</evidence>
<dbReference type="Proteomes" id="UP001168380">
    <property type="component" value="Unassembled WGS sequence"/>
</dbReference>
<reference evidence="2" key="1">
    <citation type="submission" date="2023-07" db="EMBL/GenBank/DDBJ databases">
        <title>Gilvimarinus algae sp. nov., isolated from the surface of Kelp.</title>
        <authorList>
            <person name="Sun Y.Y."/>
            <person name="Gong Y."/>
            <person name="Du Z.J."/>
        </authorList>
    </citation>
    <scope>NUCLEOTIDE SEQUENCE</scope>
    <source>
        <strain evidence="2">SDUM040014</strain>
    </source>
</reference>